<comment type="caution">
    <text evidence="6">The sequence shown here is derived from an EMBL/GenBank/DDBJ whole genome shotgun (WGS) entry which is preliminary data.</text>
</comment>
<keyword evidence="7" id="KW-1185">Reference proteome</keyword>
<reference evidence="6 7" key="1">
    <citation type="journal article" date="2015" name="Stand. Genomic Sci.">
        <title>Genomic Encyclopedia of Bacterial and Archaeal Type Strains, Phase III: the genomes of soil and plant-associated and newly described type strains.</title>
        <authorList>
            <person name="Whitman W.B."/>
            <person name="Woyke T."/>
            <person name="Klenk H.P."/>
            <person name="Zhou Y."/>
            <person name="Lilburn T.G."/>
            <person name="Beck B.J."/>
            <person name="De Vos P."/>
            <person name="Vandamme P."/>
            <person name="Eisen J.A."/>
            <person name="Garrity G."/>
            <person name="Hugenholtz P."/>
            <person name="Kyrpides N.C."/>
        </authorList>
    </citation>
    <scope>NUCLEOTIDE SEQUENCE [LARGE SCALE GENOMIC DNA]</scope>
    <source>
        <strain evidence="6 7">CECT 7306</strain>
    </source>
</reference>
<dbReference type="PRINTS" id="PR00039">
    <property type="entry name" value="HTHLYSR"/>
</dbReference>
<feature type="domain" description="HTH lysR-type" evidence="5">
    <location>
        <begin position="1"/>
        <end position="58"/>
    </location>
</feature>
<accession>A0A3N1HMS8</accession>
<dbReference type="RefSeq" id="WP_123379492.1">
    <property type="nucleotide sequence ID" value="NZ_RJKN01000003.1"/>
</dbReference>
<gene>
    <name evidence="6" type="ORF">EDC03_1400</name>
</gene>
<dbReference type="Proteomes" id="UP000276232">
    <property type="component" value="Unassembled WGS sequence"/>
</dbReference>
<dbReference type="InterPro" id="IPR005119">
    <property type="entry name" value="LysR_subst-bd"/>
</dbReference>
<evidence type="ECO:0000256" key="1">
    <source>
        <dbReference type="ARBA" id="ARBA00009437"/>
    </source>
</evidence>
<dbReference type="PANTHER" id="PTHR30419">
    <property type="entry name" value="HTH-TYPE TRANSCRIPTIONAL REGULATOR YBHD"/>
    <property type="match status" value="1"/>
</dbReference>
<dbReference type="Pfam" id="PF00126">
    <property type="entry name" value="HTH_1"/>
    <property type="match status" value="1"/>
</dbReference>
<evidence type="ECO:0000256" key="4">
    <source>
        <dbReference type="ARBA" id="ARBA00023163"/>
    </source>
</evidence>
<dbReference type="AlphaFoldDB" id="A0A3N1HMS8"/>
<dbReference type="OrthoDB" id="3181812at2"/>
<dbReference type="SUPFAM" id="SSF46785">
    <property type="entry name" value="Winged helix' DNA-binding domain"/>
    <property type="match status" value="1"/>
</dbReference>
<dbReference type="FunCoup" id="A0A3N1HMS8">
    <property type="interactions" value="13"/>
</dbReference>
<keyword evidence="4" id="KW-0804">Transcription</keyword>
<protein>
    <submittedName>
        <fullName evidence="6">DNA-binding transcriptional LysR family regulator</fullName>
    </submittedName>
</protein>
<organism evidence="6 7">
    <name type="scientific">Pseudokineococcus lusitanus</name>
    <dbReference type="NCBI Taxonomy" id="763993"/>
    <lineage>
        <taxon>Bacteria</taxon>
        <taxon>Bacillati</taxon>
        <taxon>Actinomycetota</taxon>
        <taxon>Actinomycetes</taxon>
        <taxon>Kineosporiales</taxon>
        <taxon>Kineosporiaceae</taxon>
        <taxon>Pseudokineococcus</taxon>
    </lineage>
</organism>
<dbReference type="InterPro" id="IPR000847">
    <property type="entry name" value="LysR_HTH_N"/>
</dbReference>
<dbReference type="Pfam" id="PF03466">
    <property type="entry name" value="LysR_substrate"/>
    <property type="match status" value="1"/>
</dbReference>
<evidence type="ECO:0000256" key="3">
    <source>
        <dbReference type="ARBA" id="ARBA00023125"/>
    </source>
</evidence>
<dbReference type="InterPro" id="IPR050950">
    <property type="entry name" value="HTH-type_LysR_regulators"/>
</dbReference>
<comment type="similarity">
    <text evidence="1">Belongs to the LysR transcriptional regulatory family.</text>
</comment>
<dbReference type="GO" id="GO:0005829">
    <property type="term" value="C:cytosol"/>
    <property type="evidence" value="ECO:0007669"/>
    <property type="project" value="TreeGrafter"/>
</dbReference>
<dbReference type="InterPro" id="IPR036388">
    <property type="entry name" value="WH-like_DNA-bd_sf"/>
</dbReference>
<dbReference type="EMBL" id="RJKN01000003">
    <property type="protein sequence ID" value="ROP43804.1"/>
    <property type="molecule type" value="Genomic_DNA"/>
</dbReference>
<evidence type="ECO:0000256" key="2">
    <source>
        <dbReference type="ARBA" id="ARBA00023015"/>
    </source>
</evidence>
<proteinExistence type="inferred from homology"/>
<dbReference type="FunFam" id="1.10.10.10:FF:000001">
    <property type="entry name" value="LysR family transcriptional regulator"/>
    <property type="match status" value="1"/>
</dbReference>
<dbReference type="InParanoid" id="A0A3N1HMS8"/>
<dbReference type="Gene3D" id="3.40.190.290">
    <property type="match status" value="1"/>
</dbReference>
<keyword evidence="2" id="KW-0805">Transcription regulation</keyword>
<dbReference type="InterPro" id="IPR036390">
    <property type="entry name" value="WH_DNA-bd_sf"/>
</dbReference>
<name>A0A3N1HMS8_9ACTN</name>
<dbReference type="GO" id="GO:0003677">
    <property type="term" value="F:DNA binding"/>
    <property type="evidence" value="ECO:0007669"/>
    <property type="project" value="UniProtKB-KW"/>
</dbReference>
<dbReference type="CDD" id="cd05466">
    <property type="entry name" value="PBP2_LTTR_substrate"/>
    <property type="match status" value="1"/>
</dbReference>
<evidence type="ECO:0000313" key="7">
    <source>
        <dbReference type="Proteomes" id="UP000276232"/>
    </source>
</evidence>
<evidence type="ECO:0000313" key="6">
    <source>
        <dbReference type="EMBL" id="ROP43804.1"/>
    </source>
</evidence>
<evidence type="ECO:0000259" key="5">
    <source>
        <dbReference type="PROSITE" id="PS50931"/>
    </source>
</evidence>
<sequence>MQLQQLACFVAVVDEGHFTRAAARLHVAQPSLSAQVRSLEREVGGPLLHRRRGDVRPTEAGERLLPYARRILADAAAATAEMQRVRGLETGVLRVGATPSAGTALLPPVLRRFHDAHPGVRLELAEAGSRDLVERLAVGALDLAVVVLPVAAHGGALATTPLLRDALLLAAAADGPAPVAGPSAAAADLGDVDLVLPGEGYDLRASVLDACAGAGVSPRVVADGGELDVVVALVRAGVGAAVLPRTVVEAAGGALRSTPLRGPGWSRTVGVAHRKDVPLGRAAAEVRRLLVEQTA</sequence>
<keyword evidence="3 6" id="KW-0238">DNA-binding</keyword>
<dbReference type="Gene3D" id="1.10.10.10">
    <property type="entry name" value="Winged helix-like DNA-binding domain superfamily/Winged helix DNA-binding domain"/>
    <property type="match status" value="1"/>
</dbReference>
<dbReference type="SUPFAM" id="SSF53850">
    <property type="entry name" value="Periplasmic binding protein-like II"/>
    <property type="match status" value="1"/>
</dbReference>
<dbReference type="PROSITE" id="PS50931">
    <property type="entry name" value="HTH_LYSR"/>
    <property type="match status" value="1"/>
</dbReference>
<dbReference type="GO" id="GO:0003700">
    <property type="term" value="F:DNA-binding transcription factor activity"/>
    <property type="evidence" value="ECO:0007669"/>
    <property type="project" value="InterPro"/>
</dbReference>